<dbReference type="Proteomes" id="UP000018680">
    <property type="component" value="Chromosome"/>
</dbReference>
<feature type="domain" description="Ketosynthase family 3 (KS3)" evidence="14">
    <location>
        <begin position="2"/>
        <end position="411"/>
    </location>
</feature>
<evidence type="ECO:0000256" key="2">
    <source>
        <dbReference type="ARBA" id="ARBA00008467"/>
    </source>
</evidence>
<dbReference type="RefSeq" id="WP_024266532.1">
    <property type="nucleotide sequence ID" value="NC_023035.1"/>
</dbReference>
<dbReference type="PROSITE" id="PS00606">
    <property type="entry name" value="KS3_1"/>
    <property type="match status" value="1"/>
</dbReference>
<dbReference type="InterPro" id="IPR014030">
    <property type="entry name" value="Ketoacyl_synth_N"/>
</dbReference>
<keyword evidence="5 11" id="KW-0444">Lipid biosynthesis</keyword>
<gene>
    <name evidence="15" type="ORF">L21SP2_0155</name>
</gene>
<dbReference type="EMBL" id="CP006939">
    <property type="protein sequence ID" value="AHC13599.1"/>
    <property type="molecule type" value="Genomic_DNA"/>
</dbReference>
<comment type="catalytic activity">
    <reaction evidence="11">
        <text>(9Z)-hexadecenoyl-[ACP] + malonyl-[ACP] + H(+) = 3-oxo-(11Z)-octadecenoyl-[ACP] + holo-[ACP] + CO2</text>
        <dbReference type="Rhea" id="RHEA:55040"/>
        <dbReference type="Rhea" id="RHEA-COMP:9623"/>
        <dbReference type="Rhea" id="RHEA-COMP:9685"/>
        <dbReference type="Rhea" id="RHEA-COMP:10800"/>
        <dbReference type="Rhea" id="RHEA-COMP:14074"/>
        <dbReference type="ChEBI" id="CHEBI:15378"/>
        <dbReference type="ChEBI" id="CHEBI:16526"/>
        <dbReference type="ChEBI" id="CHEBI:64479"/>
        <dbReference type="ChEBI" id="CHEBI:78449"/>
        <dbReference type="ChEBI" id="CHEBI:83989"/>
        <dbReference type="ChEBI" id="CHEBI:138538"/>
        <dbReference type="EC" id="2.3.1.179"/>
    </reaction>
</comment>
<dbReference type="PATRIC" id="fig|1307761.3.peg.156"/>
<dbReference type="InterPro" id="IPR016039">
    <property type="entry name" value="Thiolase-like"/>
</dbReference>
<evidence type="ECO:0000256" key="6">
    <source>
        <dbReference type="ARBA" id="ARBA00022679"/>
    </source>
</evidence>
<dbReference type="eggNOG" id="COG0304">
    <property type="taxonomic scope" value="Bacteria"/>
</dbReference>
<dbReference type="InterPro" id="IPR014031">
    <property type="entry name" value="Ketoacyl_synth_C"/>
</dbReference>
<evidence type="ECO:0000256" key="10">
    <source>
        <dbReference type="ARBA" id="ARBA00023315"/>
    </source>
</evidence>
<evidence type="ECO:0000256" key="3">
    <source>
        <dbReference type="ARBA" id="ARBA00012356"/>
    </source>
</evidence>
<dbReference type="SMART" id="SM00825">
    <property type="entry name" value="PKS_KS"/>
    <property type="match status" value="1"/>
</dbReference>
<evidence type="ECO:0000256" key="8">
    <source>
        <dbReference type="ARBA" id="ARBA00023098"/>
    </source>
</evidence>
<dbReference type="FunFam" id="3.40.47.10:FF:000009">
    <property type="entry name" value="3-oxoacyl-[acyl-carrier-protein] synthase 2"/>
    <property type="match status" value="1"/>
</dbReference>
<dbReference type="GO" id="GO:0005829">
    <property type="term" value="C:cytosol"/>
    <property type="evidence" value="ECO:0007669"/>
    <property type="project" value="TreeGrafter"/>
</dbReference>
<dbReference type="GO" id="GO:0006633">
    <property type="term" value="P:fatty acid biosynthetic process"/>
    <property type="evidence" value="ECO:0007669"/>
    <property type="project" value="UniProtKB-UniRule"/>
</dbReference>
<evidence type="ECO:0000256" key="7">
    <source>
        <dbReference type="ARBA" id="ARBA00022832"/>
    </source>
</evidence>
<evidence type="ECO:0000256" key="9">
    <source>
        <dbReference type="ARBA" id="ARBA00023160"/>
    </source>
</evidence>
<evidence type="ECO:0000313" key="16">
    <source>
        <dbReference type="Proteomes" id="UP000018680"/>
    </source>
</evidence>
<dbReference type="EC" id="2.3.1.179" evidence="3 11"/>
<reference evidence="15 16" key="1">
    <citation type="journal article" date="2015" name="Stand. Genomic Sci.">
        <title>Complete genome sequence and description of Salinispira pacifica gen. nov., sp. nov., a novel spirochaete isolated form a hypersaline microbial mat.</title>
        <authorList>
            <person name="Ben Hania W."/>
            <person name="Joseph M."/>
            <person name="Schumann P."/>
            <person name="Bunk B."/>
            <person name="Fiebig A."/>
            <person name="Sproer C."/>
            <person name="Klenk H.P."/>
            <person name="Fardeau M.L."/>
            <person name="Spring S."/>
        </authorList>
    </citation>
    <scope>NUCLEOTIDE SEQUENCE [LARGE SCALE GENOMIC DNA]</scope>
    <source>
        <strain evidence="15 16">L21-RPul-D2</strain>
    </source>
</reference>
<evidence type="ECO:0000256" key="1">
    <source>
        <dbReference type="ARBA" id="ARBA00005194"/>
    </source>
</evidence>
<proteinExistence type="inferred from homology"/>
<sequence>MARRVVITGMGSVNPLGHNVKDFWKGIREGRSGVGPITHFDPSEHATRIAAEIKDFNVRDFMDPKEAKKLEPFSQFAVVSAYEAWAQAGFQDGDVDPVRVGCILGVGIGGFSTLEKSFHDMTTRGPRRVHPMTIPKLISNIGPGNVAIYLNAQGPAYSLATACASGTDAIGHGMRNIQDGITDVVITGGVEATITPLGIAAFNAIHALSTAYNDEPQRASRPFDKDRDGFVMGEGAGILILEELEHARKRGAQILAEVVANGASTDASHLTAPHPQGRGAILAINHALRQAGITPEQIDYINAHGTSTPINDPTETRAIKQVFGEYAKKLKVSSTKSMTGHCIGAAGALEAIICTKAIEDQFFPATINYENPDPECDLDYVPNKGVSGKIEYTMSNSLGFGGHNSILILKRFQD</sequence>
<evidence type="ECO:0000313" key="15">
    <source>
        <dbReference type="EMBL" id="AHC13599.1"/>
    </source>
</evidence>
<dbReference type="KEGG" id="slr:L21SP2_0155"/>
<dbReference type="InterPro" id="IPR000794">
    <property type="entry name" value="Beta-ketoacyl_synthase"/>
</dbReference>
<keyword evidence="10 11" id="KW-0012">Acyltransferase</keyword>
<dbReference type="InterPro" id="IPR020841">
    <property type="entry name" value="PKS_Beta-ketoAc_synthase_dom"/>
</dbReference>
<dbReference type="AlphaFoldDB" id="V5WDG9"/>
<comment type="similarity">
    <text evidence="2 11 13">Belongs to the thiolase-like superfamily. Beta-ketoacyl-ACP synthases family.</text>
</comment>
<evidence type="ECO:0000256" key="4">
    <source>
        <dbReference type="ARBA" id="ARBA00014657"/>
    </source>
</evidence>
<dbReference type="InterPro" id="IPR018201">
    <property type="entry name" value="Ketoacyl_synth_AS"/>
</dbReference>
<keyword evidence="16" id="KW-1185">Reference proteome</keyword>
<dbReference type="CDD" id="cd00834">
    <property type="entry name" value="KAS_I_II"/>
    <property type="match status" value="1"/>
</dbReference>
<dbReference type="PANTHER" id="PTHR11712:SF336">
    <property type="entry name" value="3-OXOACYL-[ACYL-CARRIER-PROTEIN] SYNTHASE, MITOCHONDRIAL"/>
    <property type="match status" value="1"/>
</dbReference>
<name>V5WDG9_9SPIO</name>
<dbReference type="UniPathway" id="UPA00094"/>
<keyword evidence="7" id="KW-0276">Fatty acid metabolism</keyword>
<keyword evidence="9 11" id="KW-0275">Fatty acid biosynthesis</keyword>
<keyword evidence="6 11" id="KW-0808">Transferase</keyword>
<comment type="function">
    <text evidence="11">Involved in the type II fatty acid elongation cycle. Catalyzes the elongation of a wide range of acyl-ACP by the addition of two carbons from malonyl-ACP to an acyl acceptor. Can efficiently catalyze the conversion of palmitoleoyl-ACP (cis-hexadec-9-enoyl-ACP) to cis-vaccenoyl-ACP (cis-octadec-11-enoyl-ACP), an essential step in the thermal regulation of fatty acid composition.</text>
</comment>
<dbReference type="SUPFAM" id="SSF53901">
    <property type="entry name" value="Thiolase-like"/>
    <property type="match status" value="2"/>
</dbReference>
<dbReference type="Pfam" id="PF00109">
    <property type="entry name" value="ketoacyl-synt"/>
    <property type="match status" value="1"/>
</dbReference>
<evidence type="ECO:0000256" key="12">
    <source>
        <dbReference type="PIRSR" id="PIRSR000447-1"/>
    </source>
</evidence>
<dbReference type="InterPro" id="IPR017568">
    <property type="entry name" value="3-oxoacyl-ACP_synth-2"/>
</dbReference>
<dbReference type="Pfam" id="PF02801">
    <property type="entry name" value="Ketoacyl-synt_C"/>
    <property type="match status" value="1"/>
</dbReference>
<comment type="catalytic activity">
    <reaction evidence="11">
        <text>a fatty acyl-[ACP] + malonyl-[ACP] + H(+) = a 3-oxoacyl-[ACP] + holo-[ACP] + CO2</text>
        <dbReference type="Rhea" id="RHEA:22836"/>
        <dbReference type="Rhea" id="RHEA-COMP:9623"/>
        <dbReference type="Rhea" id="RHEA-COMP:9685"/>
        <dbReference type="Rhea" id="RHEA-COMP:9916"/>
        <dbReference type="Rhea" id="RHEA-COMP:14125"/>
        <dbReference type="ChEBI" id="CHEBI:15378"/>
        <dbReference type="ChEBI" id="CHEBI:16526"/>
        <dbReference type="ChEBI" id="CHEBI:64479"/>
        <dbReference type="ChEBI" id="CHEBI:78449"/>
        <dbReference type="ChEBI" id="CHEBI:78776"/>
        <dbReference type="ChEBI" id="CHEBI:138651"/>
    </reaction>
</comment>
<dbReference type="GO" id="GO:0004315">
    <property type="term" value="F:3-oxoacyl-[acyl-carrier-protein] synthase activity"/>
    <property type="evidence" value="ECO:0007669"/>
    <property type="project" value="UniProtKB-UniRule"/>
</dbReference>
<protein>
    <recommendedName>
        <fullName evidence="4 11">3-oxoacyl-[acyl-carrier-protein] synthase 2</fullName>
        <ecNumber evidence="3 11">2.3.1.179</ecNumber>
    </recommendedName>
</protein>
<dbReference type="Gene3D" id="3.40.47.10">
    <property type="match status" value="1"/>
</dbReference>
<dbReference type="PIRSF" id="PIRSF000447">
    <property type="entry name" value="KAS_II"/>
    <property type="match status" value="1"/>
</dbReference>
<dbReference type="NCBIfam" id="NF005589">
    <property type="entry name" value="PRK07314.1"/>
    <property type="match status" value="1"/>
</dbReference>
<dbReference type="PROSITE" id="PS52004">
    <property type="entry name" value="KS3_2"/>
    <property type="match status" value="1"/>
</dbReference>
<comment type="pathway">
    <text evidence="1 11">Lipid metabolism; fatty acid biosynthesis.</text>
</comment>
<dbReference type="PANTHER" id="PTHR11712">
    <property type="entry name" value="POLYKETIDE SYNTHASE-RELATED"/>
    <property type="match status" value="1"/>
</dbReference>
<feature type="active site" description="For beta-ketoacyl synthase activity" evidence="12">
    <location>
        <position position="163"/>
    </location>
</feature>
<dbReference type="OrthoDB" id="9808669at2"/>
<dbReference type="HOGENOM" id="CLU_000022_69_2_12"/>
<dbReference type="STRING" id="1307761.L21SP2_0155"/>
<keyword evidence="8" id="KW-0443">Lipid metabolism</keyword>
<dbReference type="NCBIfam" id="TIGR03150">
    <property type="entry name" value="fabF"/>
    <property type="match status" value="1"/>
</dbReference>
<organism evidence="15 16">
    <name type="scientific">Salinispira pacifica</name>
    <dbReference type="NCBI Taxonomy" id="1307761"/>
    <lineage>
        <taxon>Bacteria</taxon>
        <taxon>Pseudomonadati</taxon>
        <taxon>Spirochaetota</taxon>
        <taxon>Spirochaetia</taxon>
        <taxon>Spirochaetales</taxon>
        <taxon>Spirochaetaceae</taxon>
        <taxon>Salinispira</taxon>
    </lineage>
</organism>
<accession>V5WDG9</accession>
<evidence type="ECO:0000259" key="14">
    <source>
        <dbReference type="PROSITE" id="PS52004"/>
    </source>
</evidence>
<evidence type="ECO:0000256" key="5">
    <source>
        <dbReference type="ARBA" id="ARBA00022516"/>
    </source>
</evidence>
<evidence type="ECO:0000256" key="11">
    <source>
        <dbReference type="PIRNR" id="PIRNR000447"/>
    </source>
</evidence>
<evidence type="ECO:0000256" key="13">
    <source>
        <dbReference type="RuleBase" id="RU003694"/>
    </source>
</evidence>